<reference evidence="7" key="1">
    <citation type="journal article" date="2015" name="Nature">
        <title>Complex archaea that bridge the gap between prokaryotes and eukaryotes.</title>
        <authorList>
            <person name="Spang A."/>
            <person name="Saw J.H."/>
            <person name="Jorgensen S.L."/>
            <person name="Zaremba-Niedzwiedzka K."/>
            <person name="Martijn J."/>
            <person name="Lind A.E."/>
            <person name="van Eijk R."/>
            <person name="Schleper C."/>
            <person name="Guy L."/>
            <person name="Ettema T.J."/>
        </authorList>
    </citation>
    <scope>NUCLEOTIDE SEQUENCE</scope>
</reference>
<dbReference type="SUPFAM" id="SSF56176">
    <property type="entry name" value="FAD-binding/transporter-associated domain-like"/>
    <property type="match status" value="1"/>
</dbReference>
<evidence type="ECO:0000256" key="2">
    <source>
        <dbReference type="ARBA" id="ARBA00008000"/>
    </source>
</evidence>
<feature type="domain" description="FAD-binding PCMH-type" evidence="6">
    <location>
        <begin position="35"/>
        <end position="214"/>
    </location>
</feature>
<dbReference type="SUPFAM" id="SSF55103">
    <property type="entry name" value="FAD-linked oxidases, C-terminal domain"/>
    <property type="match status" value="1"/>
</dbReference>
<dbReference type="PANTHER" id="PTHR42934:SF2">
    <property type="entry name" value="GLYCOLATE OXIDASE SUBUNIT GLCD"/>
    <property type="match status" value="1"/>
</dbReference>
<comment type="caution">
    <text evidence="7">The sequence shown here is derived from an EMBL/GenBank/DDBJ whole genome shotgun (WGS) entry which is preliminary data.</text>
</comment>
<keyword evidence="5" id="KW-0560">Oxidoreductase</keyword>
<dbReference type="InterPro" id="IPR016169">
    <property type="entry name" value="FAD-bd_PCMH_sub2"/>
</dbReference>
<evidence type="ECO:0000256" key="4">
    <source>
        <dbReference type="ARBA" id="ARBA00022827"/>
    </source>
</evidence>
<dbReference type="FunFam" id="3.30.70.2740:FF:000001">
    <property type="entry name" value="D-lactate dehydrogenase mitochondrial"/>
    <property type="match status" value="1"/>
</dbReference>
<dbReference type="EMBL" id="LAZR01002148">
    <property type="protein sequence ID" value="KKN33826.1"/>
    <property type="molecule type" value="Genomic_DNA"/>
</dbReference>
<keyword evidence="4" id="KW-0274">FAD</keyword>
<evidence type="ECO:0000259" key="6">
    <source>
        <dbReference type="PROSITE" id="PS51387"/>
    </source>
</evidence>
<keyword evidence="3" id="KW-0285">Flavoprotein</keyword>
<name>A0A0F9SA20_9ZZZZ</name>
<evidence type="ECO:0000256" key="3">
    <source>
        <dbReference type="ARBA" id="ARBA00022630"/>
    </source>
</evidence>
<dbReference type="Gene3D" id="1.10.45.10">
    <property type="entry name" value="Vanillyl-alcohol Oxidase, Chain A, domain 4"/>
    <property type="match status" value="1"/>
</dbReference>
<dbReference type="InterPro" id="IPR036318">
    <property type="entry name" value="FAD-bd_PCMH-like_sf"/>
</dbReference>
<dbReference type="Gene3D" id="3.30.465.10">
    <property type="match status" value="1"/>
</dbReference>
<dbReference type="InterPro" id="IPR016166">
    <property type="entry name" value="FAD-bd_PCMH"/>
</dbReference>
<dbReference type="Gene3D" id="3.30.70.2740">
    <property type="match status" value="1"/>
</dbReference>
<dbReference type="Pfam" id="PF02913">
    <property type="entry name" value="FAD-oxidase_C"/>
    <property type="match status" value="1"/>
</dbReference>
<dbReference type="GO" id="GO:0071949">
    <property type="term" value="F:FAD binding"/>
    <property type="evidence" value="ECO:0007669"/>
    <property type="project" value="InterPro"/>
</dbReference>
<dbReference type="InterPro" id="IPR016171">
    <property type="entry name" value="Vanillyl_alc_oxidase_C-sub2"/>
</dbReference>
<comment type="cofactor">
    <cofactor evidence="1">
        <name>FAD</name>
        <dbReference type="ChEBI" id="CHEBI:57692"/>
    </cofactor>
</comment>
<dbReference type="Pfam" id="PF01565">
    <property type="entry name" value="FAD_binding_4"/>
    <property type="match status" value="1"/>
</dbReference>
<evidence type="ECO:0000256" key="5">
    <source>
        <dbReference type="ARBA" id="ARBA00023002"/>
    </source>
</evidence>
<dbReference type="PROSITE" id="PS51387">
    <property type="entry name" value="FAD_PCMH"/>
    <property type="match status" value="1"/>
</dbReference>
<dbReference type="InterPro" id="IPR004113">
    <property type="entry name" value="FAD-bd_oxidored_4_C"/>
</dbReference>
<dbReference type="InterPro" id="IPR006094">
    <property type="entry name" value="Oxid_FAD_bind_N"/>
</dbReference>
<dbReference type="AlphaFoldDB" id="A0A0F9SA20"/>
<accession>A0A0F9SA20</accession>
<proteinExistence type="inferred from homology"/>
<gene>
    <name evidence="7" type="ORF">LCGC14_0799910</name>
</gene>
<dbReference type="PANTHER" id="PTHR42934">
    <property type="entry name" value="GLYCOLATE OXIDASE SUBUNIT GLCD"/>
    <property type="match status" value="1"/>
</dbReference>
<dbReference type="InterPro" id="IPR051914">
    <property type="entry name" value="FAD-linked_OxidoTrans_Type4"/>
</dbReference>
<dbReference type="GO" id="GO:0016491">
    <property type="term" value="F:oxidoreductase activity"/>
    <property type="evidence" value="ECO:0007669"/>
    <property type="project" value="UniProtKB-KW"/>
</dbReference>
<evidence type="ECO:0000256" key="1">
    <source>
        <dbReference type="ARBA" id="ARBA00001974"/>
    </source>
</evidence>
<organism evidence="7">
    <name type="scientific">marine sediment metagenome</name>
    <dbReference type="NCBI Taxonomy" id="412755"/>
    <lineage>
        <taxon>unclassified sequences</taxon>
        <taxon>metagenomes</taxon>
        <taxon>ecological metagenomes</taxon>
    </lineage>
</organism>
<sequence length="458" mass="49366">MSEKFINALEKEVSSEQLQTSPEARHAYSLDATRNAQLPLAVLFPEGTRQLQEVMRLCNEHKVAVTPRGSGTGLSGGAVPSADCLLVSFTKMNNLKEVDNINHLAVVEPGVITNDLQTTVLKQNLFYPPDPSSANISTLGGNIAEGAGGCRALKYGVTRDYVMGLEVVLPDGSIINTGGTTYKNVSGLDLTRLMVASEGTLGLITEATLKLLPAPNESATYLLTFKTLEKASRAVVEIIASGILPTALEVMDKVTIDAVRKFSNVKIDDKAGALILLELDGEDVSAQRKKVDKVLNRIKPNEITKTTDALKAKELWAARKAALPALSRIAPNVLLEDATVPRSELVSLIKGVQKIAKNNKLVIGCFGHAGDGNLHPTIVADLRDAKQAKRVEKATDEIFELALKLGGTLSGEHGIGIVKKKYLENEIGEKNKKLMKAIKMVFDTSNILNPDKIFGERK</sequence>
<dbReference type="FunFam" id="1.10.45.10:FF:000001">
    <property type="entry name" value="D-lactate dehydrogenase mitochondrial"/>
    <property type="match status" value="1"/>
</dbReference>
<dbReference type="InterPro" id="IPR016164">
    <property type="entry name" value="FAD-linked_Oxase-like_C"/>
</dbReference>
<comment type="similarity">
    <text evidence="2">Belongs to the FAD-binding oxidoreductase/transferase type 4 family.</text>
</comment>
<evidence type="ECO:0000313" key="7">
    <source>
        <dbReference type="EMBL" id="KKN33826.1"/>
    </source>
</evidence>
<protein>
    <recommendedName>
        <fullName evidence="6">FAD-binding PCMH-type domain-containing protein</fullName>
    </recommendedName>
</protein>